<proteinExistence type="predicted"/>
<feature type="compositionally biased region" description="Basic and acidic residues" evidence="1">
    <location>
        <begin position="372"/>
        <end position="393"/>
    </location>
</feature>
<dbReference type="AlphaFoldDB" id="A0AAD7EA51"/>
<dbReference type="Proteomes" id="UP001218218">
    <property type="component" value="Unassembled WGS sequence"/>
</dbReference>
<keyword evidence="3" id="KW-1185">Reference proteome</keyword>
<feature type="compositionally biased region" description="Basic and acidic residues" evidence="1">
    <location>
        <begin position="266"/>
        <end position="276"/>
    </location>
</feature>
<feature type="region of interest" description="Disordered" evidence="1">
    <location>
        <begin position="344"/>
        <end position="393"/>
    </location>
</feature>
<feature type="region of interest" description="Disordered" evidence="1">
    <location>
        <begin position="105"/>
        <end position="128"/>
    </location>
</feature>
<feature type="compositionally biased region" description="Basic and acidic residues" evidence="1">
    <location>
        <begin position="290"/>
        <end position="327"/>
    </location>
</feature>
<feature type="compositionally biased region" description="Basic and acidic residues" evidence="1">
    <location>
        <begin position="144"/>
        <end position="164"/>
    </location>
</feature>
<feature type="region of interest" description="Disordered" evidence="1">
    <location>
        <begin position="141"/>
        <end position="168"/>
    </location>
</feature>
<evidence type="ECO:0000313" key="2">
    <source>
        <dbReference type="EMBL" id="KAJ7304754.1"/>
    </source>
</evidence>
<organism evidence="2 3">
    <name type="scientific">Mycena albidolilacea</name>
    <dbReference type="NCBI Taxonomy" id="1033008"/>
    <lineage>
        <taxon>Eukaryota</taxon>
        <taxon>Fungi</taxon>
        <taxon>Dikarya</taxon>
        <taxon>Basidiomycota</taxon>
        <taxon>Agaricomycotina</taxon>
        <taxon>Agaricomycetes</taxon>
        <taxon>Agaricomycetidae</taxon>
        <taxon>Agaricales</taxon>
        <taxon>Marasmiineae</taxon>
        <taxon>Mycenaceae</taxon>
        <taxon>Mycena</taxon>
    </lineage>
</organism>
<name>A0AAD7EA51_9AGAR</name>
<gene>
    <name evidence="2" type="ORF">DFH08DRAFT_825320</name>
</gene>
<feature type="compositionally biased region" description="Basic and acidic residues" evidence="1">
    <location>
        <begin position="344"/>
        <end position="359"/>
    </location>
</feature>
<accession>A0AAD7EA51</accession>
<dbReference type="EMBL" id="JARIHO010000099">
    <property type="protein sequence ID" value="KAJ7304754.1"/>
    <property type="molecule type" value="Genomic_DNA"/>
</dbReference>
<evidence type="ECO:0000313" key="3">
    <source>
        <dbReference type="Proteomes" id="UP001218218"/>
    </source>
</evidence>
<evidence type="ECO:0000256" key="1">
    <source>
        <dbReference type="SAM" id="MobiDB-lite"/>
    </source>
</evidence>
<feature type="compositionally biased region" description="Basic and acidic residues" evidence="1">
    <location>
        <begin position="242"/>
        <end position="257"/>
    </location>
</feature>
<comment type="caution">
    <text evidence="2">The sequence shown here is derived from an EMBL/GenBank/DDBJ whole genome shotgun (WGS) entry which is preliminary data.</text>
</comment>
<feature type="region of interest" description="Disordered" evidence="1">
    <location>
        <begin position="238"/>
        <end position="330"/>
    </location>
</feature>
<sequence length="393" mass="45212">MNRKHPTNGAVVGGINACRGGARGKWKRSEDEEKQIILRLTKGKWSVGIEIPTERKQGYMERFESGKGQKRKWIILDTIKIQKKSDKSRKNYCRNKKKLVGWMDEKRGGGRRRGQVRGDGQENEGMREEEEDIVNMRIRSVPRNTHEGRTKSKEMTSADDRTRTEGGAARGWDVDTVDREEGKTLRWERWELRESRSKERYSESEACSRYVSKLPGAAAAANMELAWDVQRKRKGKVRLRRKEGLVDGERTKGRRDEGNEEMEGGGETRTEVRLVEEMDSELGIGGGGRQSDEQRDAMGWDGGNGDRRSWREMTRSSFERTKERTHDVTNTGCEAMGTRCIGTKERGGVRRRMKDERQQADATMVARFRRQKVSETKVHGDEGERRNQKKDEG</sequence>
<reference evidence="2" key="1">
    <citation type="submission" date="2023-03" db="EMBL/GenBank/DDBJ databases">
        <title>Massive genome expansion in bonnet fungi (Mycena s.s.) driven by repeated elements and novel gene families across ecological guilds.</title>
        <authorList>
            <consortium name="Lawrence Berkeley National Laboratory"/>
            <person name="Harder C.B."/>
            <person name="Miyauchi S."/>
            <person name="Viragh M."/>
            <person name="Kuo A."/>
            <person name="Thoen E."/>
            <person name="Andreopoulos B."/>
            <person name="Lu D."/>
            <person name="Skrede I."/>
            <person name="Drula E."/>
            <person name="Henrissat B."/>
            <person name="Morin E."/>
            <person name="Kohler A."/>
            <person name="Barry K."/>
            <person name="LaButti K."/>
            <person name="Morin E."/>
            <person name="Salamov A."/>
            <person name="Lipzen A."/>
            <person name="Mereny Z."/>
            <person name="Hegedus B."/>
            <person name="Baldrian P."/>
            <person name="Stursova M."/>
            <person name="Weitz H."/>
            <person name="Taylor A."/>
            <person name="Grigoriev I.V."/>
            <person name="Nagy L.G."/>
            <person name="Martin F."/>
            <person name="Kauserud H."/>
        </authorList>
    </citation>
    <scope>NUCLEOTIDE SEQUENCE</scope>
    <source>
        <strain evidence="2">CBHHK002</strain>
    </source>
</reference>
<protein>
    <submittedName>
        <fullName evidence="2">Uncharacterized protein</fullName>
    </submittedName>
</protein>